<dbReference type="Pfam" id="PF17820">
    <property type="entry name" value="PDZ_6"/>
    <property type="match status" value="1"/>
</dbReference>
<dbReference type="InterPro" id="IPR001478">
    <property type="entry name" value="PDZ"/>
</dbReference>
<comment type="caution">
    <text evidence="6">The sequence shown here is derived from an EMBL/GenBank/DDBJ whole genome shotgun (WGS) entry which is preliminary data.</text>
</comment>
<proteinExistence type="inferred from homology"/>
<dbReference type="GO" id="GO:0007165">
    <property type="term" value="P:signal transduction"/>
    <property type="evidence" value="ECO:0007669"/>
    <property type="project" value="TreeGrafter"/>
</dbReference>
<keyword evidence="2" id="KW-0645">Protease</keyword>
<dbReference type="InterPro" id="IPR036034">
    <property type="entry name" value="PDZ_sf"/>
</dbReference>
<dbReference type="GO" id="GO:0008236">
    <property type="term" value="F:serine-type peptidase activity"/>
    <property type="evidence" value="ECO:0007669"/>
    <property type="project" value="UniProtKB-KW"/>
</dbReference>
<dbReference type="SMART" id="SM00228">
    <property type="entry name" value="PDZ"/>
    <property type="match status" value="1"/>
</dbReference>
<dbReference type="SUPFAM" id="SSF50156">
    <property type="entry name" value="PDZ domain-like"/>
    <property type="match status" value="1"/>
</dbReference>
<comment type="similarity">
    <text evidence="1">Belongs to the peptidase S41A family.</text>
</comment>
<dbReference type="InterPro" id="IPR041489">
    <property type="entry name" value="PDZ_6"/>
</dbReference>
<dbReference type="PANTHER" id="PTHR32060">
    <property type="entry name" value="TAIL-SPECIFIC PROTEASE"/>
    <property type="match status" value="1"/>
</dbReference>
<evidence type="ECO:0000256" key="4">
    <source>
        <dbReference type="ARBA" id="ARBA00022825"/>
    </source>
</evidence>
<dbReference type="SUPFAM" id="SSF52096">
    <property type="entry name" value="ClpP/crotonase"/>
    <property type="match status" value="1"/>
</dbReference>
<feature type="non-terminal residue" evidence="6">
    <location>
        <position position="252"/>
    </location>
</feature>
<dbReference type="Pfam" id="PF03572">
    <property type="entry name" value="Peptidase_S41"/>
    <property type="match status" value="1"/>
</dbReference>
<dbReference type="CDD" id="cd06782">
    <property type="entry name" value="cpPDZ_CPP-like"/>
    <property type="match status" value="1"/>
</dbReference>
<gene>
    <name evidence="6" type="ORF">S01H1_63140</name>
</gene>
<dbReference type="Gene3D" id="3.90.226.10">
    <property type="entry name" value="2-enoyl-CoA Hydratase, Chain A, domain 1"/>
    <property type="match status" value="1"/>
</dbReference>
<protein>
    <recommendedName>
        <fullName evidence="5">PDZ domain-containing protein</fullName>
    </recommendedName>
</protein>
<dbReference type="Gene3D" id="2.30.42.10">
    <property type="match status" value="1"/>
</dbReference>
<dbReference type="CDD" id="cd07560">
    <property type="entry name" value="Peptidase_S41_CPP"/>
    <property type="match status" value="1"/>
</dbReference>
<dbReference type="AlphaFoldDB" id="X0WR60"/>
<dbReference type="SMART" id="SM00245">
    <property type="entry name" value="TSPc"/>
    <property type="match status" value="1"/>
</dbReference>
<evidence type="ECO:0000256" key="2">
    <source>
        <dbReference type="ARBA" id="ARBA00022670"/>
    </source>
</evidence>
<dbReference type="InterPro" id="IPR029045">
    <property type="entry name" value="ClpP/crotonase-like_dom_sf"/>
</dbReference>
<accession>X0WR60</accession>
<dbReference type="PANTHER" id="PTHR32060:SF30">
    <property type="entry name" value="CARBOXY-TERMINAL PROCESSING PROTEASE CTPA"/>
    <property type="match status" value="1"/>
</dbReference>
<evidence type="ECO:0000256" key="1">
    <source>
        <dbReference type="ARBA" id="ARBA00009179"/>
    </source>
</evidence>
<evidence type="ECO:0000259" key="5">
    <source>
        <dbReference type="PROSITE" id="PS50106"/>
    </source>
</evidence>
<feature type="domain" description="PDZ" evidence="5">
    <location>
        <begin position="12"/>
        <end position="91"/>
    </location>
</feature>
<dbReference type="InterPro" id="IPR005151">
    <property type="entry name" value="Tail-specific_protease"/>
</dbReference>
<feature type="non-terminal residue" evidence="6">
    <location>
        <position position="1"/>
    </location>
</feature>
<dbReference type="InterPro" id="IPR004447">
    <property type="entry name" value="Peptidase_S41A"/>
</dbReference>
<name>X0WR60_9ZZZZ</name>
<organism evidence="6">
    <name type="scientific">marine sediment metagenome</name>
    <dbReference type="NCBI Taxonomy" id="412755"/>
    <lineage>
        <taxon>unclassified sequences</taxon>
        <taxon>metagenomes</taxon>
        <taxon>ecological metagenomes</taxon>
    </lineage>
</organism>
<dbReference type="GO" id="GO:0030288">
    <property type="term" value="C:outer membrane-bounded periplasmic space"/>
    <property type="evidence" value="ECO:0007669"/>
    <property type="project" value="TreeGrafter"/>
</dbReference>
<dbReference type="PROSITE" id="PS50106">
    <property type="entry name" value="PDZ"/>
    <property type="match status" value="1"/>
</dbReference>
<dbReference type="EMBL" id="BARS01041521">
    <property type="protein sequence ID" value="GAG33145.1"/>
    <property type="molecule type" value="Genomic_DNA"/>
</dbReference>
<keyword evidence="4" id="KW-0720">Serine protease</keyword>
<dbReference type="GO" id="GO:0006508">
    <property type="term" value="P:proteolysis"/>
    <property type="evidence" value="ECO:0007669"/>
    <property type="project" value="UniProtKB-KW"/>
</dbReference>
<evidence type="ECO:0000313" key="6">
    <source>
        <dbReference type="EMBL" id="GAG33145.1"/>
    </source>
</evidence>
<dbReference type="NCBIfam" id="TIGR00225">
    <property type="entry name" value="prc"/>
    <property type="match status" value="1"/>
</dbReference>
<dbReference type="GO" id="GO:0004175">
    <property type="term" value="F:endopeptidase activity"/>
    <property type="evidence" value="ECO:0007669"/>
    <property type="project" value="TreeGrafter"/>
</dbReference>
<keyword evidence="3" id="KW-0378">Hydrolase</keyword>
<reference evidence="6" key="1">
    <citation type="journal article" date="2014" name="Front. Microbiol.">
        <title>High frequency of phylogenetically diverse reductive dehalogenase-homologous genes in deep subseafloor sedimentary metagenomes.</title>
        <authorList>
            <person name="Kawai M."/>
            <person name="Futagami T."/>
            <person name="Toyoda A."/>
            <person name="Takaki Y."/>
            <person name="Nishi S."/>
            <person name="Hori S."/>
            <person name="Arai W."/>
            <person name="Tsubouchi T."/>
            <person name="Morono Y."/>
            <person name="Uchiyama I."/>
            <person name="Ito T."/>
            <person name="Fujiyama A."/>
            <person name="Inagaki F."/>
            <person name="Takami H."/>
        </authorList>
    </citation>
    <scope>NUCLEOTIDE SEQUENCE</scope>
    <source>
        <strain evidence="6">Expedition CK06-06</strain>
    </source>
</reference>
<evidence type="ECO:0000256" key="3">
    <source>
        <dbReference type="ARBA" id="ARBA00022801"/>
    </source>
</evidence>
<dbReference type="FunFam" id="2.30.42.10:FF:000063">
    <property type="entry name" value="Peptidase, S41 family"/>
    <property type="match status" value="1"/>
</dbReference>
<sequence>SYMDPDQHRQANMPLEGEYEGIGAWVDGTGEYLTIVSPMPDSPAEEAGLKPGDQIIAIDGEDMTGIDGSLVIRKVLGPAGTSLTLTIYREGEPEPFDVTLKRARIILPAAESEMLDENVAYVKLNNFSTDATEELVEHLDELLSQEPVGLILDLRNNPGGDRDTAVEVSSQFIGDGVIMYQVYGDGSRDTFEAVKGGLATDIPIVVLVNEGSASASEIVAGAIQDYERGTLVGMLTFGKGSVQNWIPLVDDQ</sequence>